<dbReference type="InterPro" id="IPR023772">
    <property type="entry name" value="DNA-bd_HTH_TetR-type_CS"/>
</dbReference>
<proteinExistence type="predicted"/>
<dbReference type="GO" id="GO:0000976">
    <property type="term" value="F:transcription cis-regulatory region binding"/>
    <property type="evidence" value="ECO:0007669"/>
    <property type="project" value="TreeGrafter"/>
</dbReference>
<geneLocation type="plasmid" evidence="6 7">
    <name>unnamed1</name>
</geneLocation>
<protein>
    <recommendedName>
        <fullName evidence="5">HTH tetR-type domain-containing protein</fullName>
    </recommendedName>
</protein>
<name>A0AAC9AZA0_SPHMC</name>
<feature type="domain" description="HTH tetR-type" evidence="5">
    <location>
        <begin position="11"/>
        <end position="71"/>
    </location>
</feature>
<accession>A0AAC9AZA0</accession>
<dbReference type="SUPFAM" id="SSF48498">
    <property type="entry name" value="Tetracyclin repressor-like, C-terminal domain"/>
    <property type="match status" value="1"/>
</dbReference>
<keyword evidence="2 4" id="KW-0238">DNA-binding</keyword>
<dbReference type="InterPro" id="IPR009057">
    <property type="entry name" value="Homeodomain-like_sf"/>
</dbReference>
<reference evidence="7" key="1">
    <citation type="submission" date="2015-11" db="EMBL/GenBank/DDBJ databases">
        <title>Complete genome sequence of a polyethylene-glycol degrader Sphingopyxis macrogoltabida 203N (NBRC 111659).</title>
        <authorList>
            <person name="Yoshiyuki O."/>
            <person name="Shouta N."/>
            <person name="Nagata Y."/>
            <person name="Numata M."/>
            <person name="Tsuchikane K."/>
            <person name="Hosoyama A."/>
            <person name="Yamazoe A."/>
            <person name="Tsuda M."/>
            <person name="Fujita N."/>
            <person name="Kawai F."/>
        </authorList>
    </citation>
    <scope>NUCLEOTIDE SEQUENCE [LARGE SCALE GENOMIC DNA]</scope>
    <source>
        <strain evidence="7">203N</strain>
        <plasmid evidence="7">unnamed1</plasmid>
    </source>
</reference>
<dbReference type="Proteomes" id="UP000076088">
    <property type="component" value="Plasmid unnamed1"/>
</dbReference>
<keyword evidence="1" id="KW-0805">Transcription regulation</keyword>
<evidence type="ECO:0000256" key="1">
    <source>
        <dbReference type="ARBA" id="ARBA00023015"/>
    </source>
</evidence>
<dbReference type="SUPFAM" id="SSF46689">
    <property type="entry name" value="Homeodomain-like"/>
    <property type="match status" value="1"/>
</dbReference>
<dbReference type="Pfam" id="PF00440">
    <property type="entry name" value="TetR_N"/>
    <property type="match status" value="1"/>
</dbReference>
<dbReference type="AlphaFoldDB" id="A0AAC9AZA0"/>
<dbReference type="GO" id="GO:0003700">
    <property type="term" value="F:DNA-binding transcription factor activity"/>
    <property type="evidence" value="ECO:0007669"/>
    <property type="project" value="TreeGrafter"/>
</dbReference>
<evidence type="ECO:0000256" key="2">
    <source>
        <dbReference type="ARBA" id="ARBA00023125"/>
    </source>
</evidence>
<dbReference type="InterPro" id="IPR036271">
    <property type="entry name" value="Tet_transcr_reg_TetR-rel_C_sf"/>
</dbReference>
<evidence type="ECO:0000313" key="6">
    <source>
        <dbReference type="EMBL" id="AMU92628.1"/>
    </source>
</evidence>
<keyword evidence="3" id="KW-0804">Transcription</keyword>
<dbReference type="PRINTS" id="PR00455">
    <property type="entry name" value="HTHTETR"/>
</dbReference>
<sequence>MRKVPRTRRGRETLVTIMEAALQEFGEKGFHEGSISEISRRANLAPGGIYNYFDSKDEIFRALVTDINVQFRDQIAAQVRTAADEMTAEKRVLETGINFVRQHKGIYRIVTEAEFIYPEGHRALYEALVERVGNRLRDGALSGEIRPDVGEIHAWAIIGINVMLALRYGVWAADEAPDRVSAVVNDMLKHGLNSRTT</sequence>
<evidence type="ECO:0000256" key="3">
    <source>
        <dbReference type="ARBA" id="ARBA00023163"/>
    </source>
</evidence>
<gene>
    <name evidence="6" type="ORF">ATM17_30695</name>
</gene>
<dbReference type="EMBL" id="CP013345">
    <property type="protein sequence ID" value="AMU92628.1"/>
    <property type="molecule type" value="Genomic_DNA"/>
</dbReference>
<evidence type="ECO:0000313" key="7">
    <source>
        <dbReference type="Proteomes" id="UP000076088"/>
    </source>
</evidence>
<feature type="DNA-binding region" description="H-T-H motif" evidence="4">
    <location>
        <begin position="34"/>
        <end position="53"/>
    </location>
</feature>
<evidence type="ECO:0000256" key="4">
    <source>
        <dbReference type="PROSITE-ProRule" id="PRU00335"/>
    </source>
</evidence>
<dbReference type="Gene3D" id="1.10.357.10">
    <property type="entry name" value="Tetracycline Repressor, domain 2"/>
    <property type="match status" value="1"/>
</dbReference>
<dbReference type="PROSITE" id="PS50977">
    <property type="entry name" value="HTH_TETR_2"/>
    <property type="match status" value="1"/>
</dbReference>
<dbReference type="InterPro" id="IPR050109">
    <property type="entry name" value="HTH-type_TetR-like_transc_reg"/>
</dbReference>
<reference evidence="6 7" key="2">
    <citation type="journal article" date="2016" name="Genome Announc.">
        <title>Complete Genome Sequence of Sphingopyxis macrogoltabida Strain 203N (NBRC 111659), a Polyethylene Glycol Degrader.</title>
        <authorList>
            <person name="Ohtsubo Y."/>
            <person name="Nonoyama S."/>
            <person name="Nagata Y."/>
            <person name="Numata M."/>
            <person name="Tsuchikane K."/>
            <person name="Hosoyama A."/>
            <person name="Yamazoe A."/>
            <person name="Tsuda M."/>
            <person name="Fujita N."/>
            <person name="Kawai F."/>
        </authorList>
    </citation>
    <scope>NUCLEOTIDE SEQUENCE [LARGE SCALE GENOMIC DNA]</scope>
    <source>
        <strain evidence="6 7">203N</strain>
    </source>
</reference>
<dbReference type="InterPro" id="IPR001647">
    <property type="entry name" value="HTH_TetR"/>
</dbReference>
<dbReference type="PANTHER" id="PTHR30055">
    <property type="entry name" value="HTH-TYPE TRANSCRIPTIONAL REGULATOR RUTR"/>
    <property type="match status" value="1"/>
</dbReference>
<dbReference type="PANTHER" id="PTHR30055:SF234">
    <property type="entry name" value="HTH-TYPE TRANSCRIPTIONAL REGULATOR BETI"/>
    <property type="match status" value="1"/>
</dbReference>
<organism evidence="6 7">
    <name type="scientific">Sphingopyxis macrogoltabida</name>
    <name type="common">Sphingomonas macrogoltabidus</name>
    <dbReference type="NCBI Taxonomy" id="33050"/>
    <lineage>
        <taxon>Bacteria</taxon>
        <taxon>Pseudomonadati</taxon>
        <taxon>Pseudomonadota</taxon>
        <taxon>Alphaproteobacteria</taxon>
        <taxon>Sphingomonadales</taxon>
        <taxon>Sphingomonadaceae</taxon>
        <taxon>Sphingopyxis</taxon>
    </lineage>
</organism>
<dbReference type="PROSITE" id="PS01081">
    <property type="entry name" value="HTH_TETR_1"/>
    <property type="match status" value="1"/>
</dbReference>
<evidence type="ECO:0000259" key="5">
    <source>
        <dbReference type="PROSITE" id="PS50977"/>
    </source>
</evidence>
<keyword evidence="7" id="KW-1185">Reference proteome</keyword>
<keyword evidence="6" id="KW-0614">Plasmid</keyword>